<gene>
    <name evidence="2" type="ORF">V4F39_24495</name>
</gene>
<keyword evidence="1" id="KW-0732">Signal</keyword>
<protein>
    <submittedName>
        <fullName evidence="2">OmpA family protein</fullName>
    </submittedName>
</protein>
<name>A0AAW9QBB0_9BURK</name>
<proteinExistence type="predicted"/>
<dbReference type="InterPro" id="IPR036737">
    <property type="entry name" value="OmpA-like_sf"/>
</dbReference>
<reference evidence="2 3" key="1">
    <citation type="submission" date="2024-02" db="EMBL/GenBank/DDBJ databases">
        <title>Genome sequence of Aquincola sp. MAHUQ-54.</title>
        <authorList>
            <person name="Huq M.A."/>
        </authorList>
    </citation>
    <scope>NUCLEOTIDE SEQUENCE [LARGE SCALE GENOMIC DNA]</scope>
    <source>
        <strain evidence="2 3">MAHUQ-54</strain>
    </source>
</reference>
<accession>A0AAW9QBB0</accession>
<dbReference type="SUPFAM" id="SSF103088">
    <property type="entry name" value="OmpA-like"/>
    <property type="match status" value="1"/>
</dbReference>
<dbReference type="Gene3D" id="3.30.1330.60">
    <property type="entry name" value="OmpA-like domain"/>
    <property type="match status" value="1"/>
</dbReference>
<dbReference type="Proteomes" id="UP001336250">
    <property type="component" value="Unassembled WGS sequence"/>
</dbReference>
<dbReference type="AlphaFoldDB" id="A0AAW9QBB0"/>
<feature type="chain" id="PRO_5043465889" evidence="1">
    <location>
        <begin position="34"/>
        <end position="170"/>
    </location>
</feature>
<keyword evidence="3" id="KW-1185">Reference proteome</keyword>
<dbReference type="RefSeq" id="WP_332292770.1">
    <property type="nucleotide sequence ID" value="NZ_JAZIBG010000054.1"/>
</dbReference>
<comment type="caution">
    <text evidence="2">The sequence shown here is derived from an EMBL/GenBank/DDBJ whole genome shotgun (WGS) entry which is preliminary data.</text>
</comment>
<evidence type="ECO:0000256" key="1">
    <source>
        <dbReference type="SAM" id="SignalP"/>
    </source>
</evidence>
<dbReference type="EMBL" id="JAZIBG010000054">
    <property type="protein sequence ID" value="MEF7617096.1"/>
    <property type="molecule type" value="Genomic_DNA"/>
</dbReference>
<evidence type="ECO:0000313" key="2">
    <source>
        <dbReference type="EMBL" id="MEF7617096.1"/>
    </source>
</evidence>
<organism evidence="2 3">
    <name type="scientific">Aquincola agrisoli</name>
    <dbReference type="NCBI Taxonomy" id="3119538"/>
    <lineage>
        <taxon>Bacteria</taxon>
        <taxon>Pseudomonadati</taxon>
        <taxon>Pseudomonadota</taxon>
        <taxon>Betaproteobacteria</taxon>
        <taxon>Burkholderiales</taxon>
        <taxon>Sphaerotilaceae</taxon>
        <taxon>Aquincola</taxon>
    </lineage>
</organism>
<feature type="signal peptide" evidence="1">
    <location>
        <begin position="1"/>
        <end position="33"/>
    </location>
</feature>
<sequence>MIPSSSFRRRTGAAGAALAALMIAGCASGPPQASRAPGSEADRRAAAPAALMAEQQWLQQWFSGTPVQIVMARDGTLRVDVPAAFAFDAGQAGVKPPLAAVLDRVAESLRRNELLVVSVSVPAASDAALAKRRHDAVARHLAGRGVAAARVGTSPANGAVLGLRLAVGDA</sequence>
<evidence type="ECO:0000313" key="3">
    <source>
        <dbReference type="Proteomes" id="UP001336250"/>
    </source>
</evidence>